<protein>
    <submittedName>
        <fullName evidence="4">Uncharacterized protein LOC103504916</fullName>
    </submittedName>
</protein>
<sequence>MYVVKSCLLLLIASIHKAQSWPGWSPEYTVELTNNGPIVAGGTITFRCVVKKYNNPKPEDNFKYIWEDNAIDKHSGVIESTSNVFEWNVTYAHRYYPGMYEMQVNVERKYAFLYVPVNSDRKYFNITGFLNGDLNLTQNHKEIAQDKFVALNQEMMHEVALHTADANYLKRNATDIETYFFIDCQFINATKGLTFKHNYTTLNADHLIEVLVIVSFDPPVIVPTTPAPPSGNGTTTVPPALALASNQTLTGNSSTPNSTVAPSLASSSTSLPLSSSEPPSTTMLPLVSAFPYVCNNSTQVSPDLSKTYGYFSKNVKVQAAITNVKASGNMWLQHGDMLGLDIKCNGTGPFSFCYDYVPGSYNVTGDESCAEYISDETDCSFHIDHYFRESQAYTMIVVITNNVGKVVTPVGVNVYESQAYTMIVVITNNVGKVVTPVGVNVYEIKCNGTGPFSFCYDYVPGSYNVTGDESCAEYISDETDCSFHIDHYFRESQAYTMIVVITNNVGKVVTPVGVNVYEAIETALAAKKRQNTTNRCSSYAALICIVTQQCMQ</sequence>
<evidence type="ECO:0000313" key="3">
    <source>
        <dbReference type="Proteomes" id="UP000079169"/>
    </source>
</evidence>
<keyword evidence="3" id="KW-1185">Reference proteome</keyword>
<dbReference type="STRING" id="121845.A0A1S4ET83"/>
<feature type="region of interest" description="Disordered" evidence="1">
    <location>
        <begin position="247"/>
        <end position="277"/>
    </location>
</feature>
<proteinExistence type="predicted"/>
<gene>
    <name evidence="4" type="primary">LOC103504916</name>
</gene>
<dbReference type="PaxDb" id="121845-A0A1S4ET83"/>
<dbReference type="Proteomes" id="UP000079169">
    <property type="component" value="Unplaced"/>
</dbReference>
<dbReference type="GO" id="GO:0005886">
    <property type="term" value="C:plasma membrane"/>
    <property type="evidence" value="ECO:0007669"/>
    <property type="project" value="TreeGrafter"/>
</dbReference>
<feature type="compositionally biased region" description="Low complexity" evidence="1">
    <location>
        <begin position="258"/>
        <end position="277"/>
    </location>
</feature>
<feature type="signal peptide" evidence="2">
    <location>
        <begin position="1"/>
        <end position="20"/>
    </location>
</feature>
<accession>A0A1S4ET83</accession>
<dbReference type="RefSeq" id="XP_017305383.1">
    <property type="nucleotide sequence ID" value="XM_017449894.2"/>
</dbReference>
<name>A0A1S4ET83_DIACI</name>
<dbReference type="InterPro" id="IPR045219">
    <property type="entry name" value="PKAT"/>
</dbReference>
<evidence type="ECO:0000313" key="4">
    <source>
        <dbReference type="RefSeq" id="XP_017305383.1"/>
    </source>
</evidence>
<organism evidence="3 4">
    <name type="scientific">Diaphorina citri</name>
    <name type="common">Asian citrus psyllid</name>
    <dbReference type="NCBI Taxonomy" id="121845"/>
    <lineage>
        <taxon>Eukaryota</taxon>
        <taxon>Metazoa</taxon>
        <taxon>Ecdysozoa</taxon>
        <taxon>Arthropoda</taxon>
        <taxon>Hexapoda</taxon>
        <taxon>Insecta</taxon>
        <taxon>Pterygota</taxon>
        <taxon>Neoptera</taxon>
        <taxon>Paraneoptera</taxon>
        <taxon>Hemiptera</taxon>
        <taxon>Sternorrhyncha</taxon>
        <taxon>Psylloidea</taxon>
        <taxon>Psyllidae</taxon>
        <taxon>Diaphorininae</taxon>
        <taxon>Diaphorina</taxon>
    </lineage>
</organism>
<keyword evidence="2" id="KW-0732">Signal</keyword>
<feature type="chain" id="PRO_5010219410" evidence="2">
    <location>
        <begin position="21"/>
        <end position="552"/>
    </location>
</feature>
<dbReference type="AlphaFoldDB" id="A0A1S4ET83"/>
<dbReference type="GeneID" id="103504916"/>
<dbReference type="OMA" id="WLQHWEV"/>
<feature type="compositionally biased region" description="Polar residues" evidence="1">
    <location>
        <begin position="247"/>
        <end position="257"/>
    </location>
</feature>
<evidence type="ECO:0000256" key="2">
    <source>
        <dbReference type="SAM" id="SignalP"/>
    </source>
</evidence>
<dbReference type="PANTHER" id="PTHR11861:SF8">
    <property type="entry name" value="PKD DOMAIN-CONTAINING PROTEIN"/>
    <property type="match status" value="1"/>
</dbReference>
<reference evidence="4" key="1">
    <citation type="submission" date="2025-08" db="UniProtKB">
        <authorList>
            <consortium name="RefSeq"/>
        </authorList>
    </citation>
    <scope>IDENTIFICATION</scope>
</reference>
<evidence type="ECO:0000256" key="1">
    <source>
        <dbReference type="SAM" id="MobiDB-lite"/>
    </source>
</evidence>
<dbReference type="PANTHER" id="PTHR11861">
    <property type="entry name" value="MELANOCYTE PROTEIN PMEL 17-RELATED"/>
    <property type="match status" value="1"/>
</dbReference>
<dbReference type="KEGG" id="dci:103504916"/>